<dbReference type="Proteomes" id="UP000243797">
    <property type="component" value="Unassembled WGS sequence"/>
</dbReference>
<name>A0A2K1QWF7_9PEZI</name>
<evidence type="ECO:0000313" key="2">
    <source>
        <dbReference type="EMBL" id="PNS19233.1"/>
    </source>
</evidence>
<reference evidence="2 3" key="1">
    <citation type="submission" date="2017-06" db="EMBL/GenBank/DDBJ databases">
        <title>Draft genome sequence of a variant of Elsinoe murrayae.</title>
        <authorList>
            <person name="Cheng Q."/>
        </authorList>
    </citation>
    <scope>NUCLEOTIDE SEQUENCE [LARGE SCALE GENOMIC DNA]</scope>
    <source>
        <strain evidence="2 3">CQ-2017a</strain>
    </source>
</reference>
<evidence type="ECO:0000256" key="1">
    <source>
        <dbReference type="SAM" id="MobiDB-lite"/>
    </source>
</evidence>
<feature type="compositionally biased region" description="Acidic residues" evidence="1">
    <location>
        <begin position="158"/>
        <end position="175"/>
    </location>
</feature>
<dbReference type="InParanoid" id="A0A2K1QWF7"/>
<gene>
    <name evidence="2" type="ORF">CAC42_2410</name>
</gene>
<organism evidence="2 3">
    <name type="scientific">Sphaceloma murrayae</name>
    <dbReference type="NCBI Taxonomy" id="2082308"/>
    <lineage>
        <taxon>Eukaryota</taxon>
        <taxon>Fungi</taxon>
        <taxon>Dikarya</taxon>
        <taxon>Ascomycota</taxon>
        <taxon>Pezizomycotina</taxon>
        <taxon>Dothideomycetes</taxon>
        <taxon>Dothideomycetidae</taxon>
        <taxon>Myriangiales</taxon>
        <taxon>Elsinoaceae</taxon>
        <taxon>Sphaceloma</taxon>
    </lineage>
</organism>
<feature type="region of interest" description="Disordered" evidence="1">
    <location>
        <begin position="86"/>
        <end position="206"/>
    </location>
</feature>
<protein>
    <submittedName>
        <fullName evidence="2">Midasin</fullName>
    </submittedName>
</protein>
<comment type="caution">
    <text evidence="2">The sequence shown here is derived from an EMBL/GenBank/DDBJ whole genome shotgun (WGS) entry which is preliminary data.</text>
</comment>
<sequence>MSRPIISLVSDPLIPADKPRPLVQSHSRLVNTHYIVQTNEHILSGLRNKPCSLDVHSVADLRTIGGGGKEGWGSRWNGVEGEVAEDGVVGSESIPTRRNGVGEDGGKKEESLTRLTEKGECQAVAGAQEGDDGDDGDDRNQGENEDQGKDRADKQLGEEEVEETEDEEDDGDDGSNDFAVTSASSCADGEVAPANEGDTKTGAEDE</sequence>
<feature type="compositionally biased region" description="Basic and acidic residues" evidence="1">
    <location>
        <begin position="100"/>
        <end position="120"/>
    </location>
</feature>
<dbReference type="EMBL" id="NKHZ01000032">
    <property type="protein sequence ID" value="PNS19233.1"/>
    <property type="molecule type" value="Genomic_DNA"/>
</dbReference>
<evidence type="ECO:0000313" key="3">
    <source>
        <dbReference type="Proteomes" id="UP000243797"/>
    </source>
</evidence>
<accession>A0A2K1QWF7</accession>
<keyword evidence="3" id="KW-1185">Reference proteome</keyword>
<proteinExistence type="predicted"/>
<dbReference type="AlphaFoldDB" id="A0A2K1QWF7"/>
<feature type="compositionally biased region" description="Basic and acidic residues" evidence="1">
    <location>
        <begin position="197"/>
        <end position="206"/>
    </location>
</feature>
<feature type="compositionally biased region" description="Basic and acidic residues" evidence="1">
    <location>
        <begin position="138"/>
        <end position="157"/>
    </location>
</feature>